<organism evidence="1 2">
    <name type="scientific">Moorena producens 3L</name>
    <dbReference type="NCBI Taxonomy" id="489825"/>
    <lineage>
        <taxon>Bacteria</taxon>
        <taxon>Bacillati</taxon>
        <taxon>Cyanobacteriota</taxon>
        <taxon>Cyanophyceae</taxon>
        <taxon>Coleofasciculales</taxon>
        <taxon>Coleofasciculaceae</taxon>
        <taxon>Moorena</taxon>
    </lineage>
</organism>
<dbReference type="OrthoDB" id="573173at2"/>
<reference evidence="2" key="1">
    <citation type="journal article" date="2011" name="Proc. Natl. Acad. Sci. U.S.A.">
        <title>Genomic insights into the physiology and ecology of the marine filamentous cyanobacterium Lyngbya majuscula.</title>
        <authorList>
            <person name="Jones A.C."/>
            <person name="Monroe E.A."/>
            <person name="Podell S."/>
            <person name="Hess W.R."/>
            <person name="Klages S."/>
            <person name="Esquenazi E."/>
            <person name="Niessen S."/>
            <person name="Hoover H."/>
            <person name="Rothmann M."/>
            <person name="Lasken R.S."/>
            <person name="Yates J.R.III."/>
            <person name="Reinhardt R."/>
            <person name="Kube M."/>
            <person name="Burkart M.D."/>
            <person name="Allen E.E."/>
            <person name="Dorrestein P.C."/>
            <person name="Gerwick W.H."/>
            <person name="Gerwick L."/>
        </authorList>
    </citation>
    <scope>NUCLEOTIDE SEQUENCE [LARGE SCALE GENOMIC DNA]</scope>
    <source>
        <strain evidence="2">3L</strain>
    </source>
</reference>
<accession>F4XZT8</accession>
<evidence type="ECO:0000313" key="2">
    <source>
        <dbReference type="Proteomes" id="UP000003959"/>
    </source>
</evidence>
<gene>
    <name evidence="1" type="ORF">LYNGBM3L_59580</name>
</gene>
<dbReference type="EMBL" id="GL890965">
    <property type="protein sequence ID" value="EGJ29856.1"/>
    <property type="molecule type" value="Genomic_DNA"/>
</dbReference>
<protein>
    <submittedName>
        <fullName evidence="1">Uncharacterized protein</fullName>
    </submittedName>
</protein>
<dbReference type="HOGENOM" id="CLU_1813633_0_0_3"/>
<dbReference type="AlphaFoldDB" id="F4XZT8"/>
<sequence length="142" mass="16067">MTVRQPRYSKEEFARRGDEIYETQVRPKVEAGNHGKIVAIDIETGDFEVDPREIAACDRLEARNPDAQRISEKFFDTEFCPPSPPILGGTRINLLVEVPQNWGTNGGLDVANETFQTTSQIWIVRIGSRYVRRFGGRGKRTG</sequence>
<evidence type="ECO:0000313" key="1">
    <source>
        <dbReference type="EMBL" id="EGJ29856.1"/>
    </source>
</evidence>
<proteinExistence type="predicted"/>
<name>F4XZT8_9CYAN</name>
<dbReference type="eggNOG" id="ENOG5032U5X">
    <property type="taxonomic scope" value="Bacteria"/>
</dbReference>
<dbReference type="Proteomes" id="UP000003959">
    <property type="component" value="Unassembled WGS sequence"/>
</dbReference>
<keyword evidence="2" id="KW-1185">Reference proteome</keyword>